<dbReference type="InterPro" id="IPR000070">
    <property type="entry name" value="Pectinesterase_cat"/>
</dbReference>
<evidence type="ECO:0000256" key="5">
    <source>
        <dbReference type="ARBA" id="ARBA00023085"/>
    </source>
</evidence>
<evidence type="ECO:0000256" key="6">
    <source>
        <dbReference type="ARBA" id="ARBA00047928"/>
    </source>
</evidence>
<evidence type="ECO:0000313" key="11">
    <source>
        <dbReference type="Proteomes" id="UP001180020"/>
    </source>
</evidence>
<dbReference type="GO" id="GO:0045490">
    <property type="term" value="P:pectin catabolic process"/>
    <property type="evidence" value="ECO:0007669"/>
    <property type="project" value="UniProtKB-UniRule"/>
</dbReference>
<proteinExistence type="inferred from homology"/>
<dbReference type="PANTHER" id="PTHR31321:SF134">
    <property type="entry name" value="PECTINESTERASE"/>
    <property type="match status" value="1"/>
</dbReference>
<dbReference type="InterPro" id="IPR033131">
    <property type="entry name" value="Pectinesterase_Asp_AS"/>
</dbReference>
<comment type="pathway">
    <text evidence="1 8">Glycan metabolism; pectin degradation; 2-dehydro-3-deoxy-D-gluconate from pectin: step 1/5.</text>
</comment>
<dbReference type="EMBL" id="JAUJYO010000009">
    <property type="protein sequence ID" value="KAK1309398.1"/>
    <property type="molecule type" value="Genomic_DNA"/>
</dbReference>
<keyword evidence="4 8" id="KW-0378">Hydrolase</keyword>
<dbReference type="SUPFAM" id="SSF51126">
    <property type="entry name" value="Pectin lyase-like"/>
    <property type="match status" value="1"/>
</dbReference>
<organism evidence="10 11">
    <name type="scientific">Acorus calamus</name>
    <name type="common">Sweet flag</name>
    <dbReference type="NCBI Taxonomy" id="4465"/>
    <lineage>
        <taxon>Eukaryota</taxon>
        <taxon>Viridiplantae</taxon>
        <taxon>Streptophyta</taxon>
        <taxon>Embryophyta</taxon>
        <taxon>Tracheophyta</taxon>
        <taxon>Spermatophyta</taxon>
        <taxon>Magnoliopsida</taxon>
        <taxon>Liliopsida</taxon>
        <taxon>Acoraceae</taxon>
        <taxon>Acorus</taxon>
    </lineage>
</organism>
<comment type="caution">
    <text evidence="10">The sequence shown here is derived from an EMBL/GenBank/DDBJ whole genome shotgun (WGS) entry which is preliminary data.</text>
</comment>
<feature type="domain" description="Pectinesterase catalytic" evidence="9">
    <location>
        <begin position="10"/>
        <end position="66"/>
    </location>
</feature>
<name>A0AAV9EAQ0_ACOCL</name>
<dbReference type="Pfam" id="PF01095">
    <property type="entry name" value="Pectinesterase"/>
    <property type="match status" value="1"/>
</dbReference>
<dbReference type="PANTHER" id="PTHR31321">
    <property type="entry name" value="ACYL-COA THIOESTER HYDROLASE YBHC-RELATED"/>
    <property type="match status" value="1"/>
</dbReference>
<evidence type="ECO:0000256" key="2">
    <source>
        <dbReference type="ARBA" id="ARBA00008891"/>
    </source>
</evidence>
<dbReference type="Proteomes" id="UP001180020">
    <property type="component" value="Unassembled WGS sequence"/>
</dbReference>
<dbReference type="GO" id="GO:0042545">
    <property type="term" value="P:cell wall modification"/>
    <property type="evidence" value="ECO:0007669"/>
    <property type="project" value="UniProtKB-UniRule"/>
</dbReference>
<comment type="catalytic activity">
    <reaction evidence="6 8">
        <text>[(1-&gt;4)-alpha-D-galacturonosyl methyl ester](n) + n H2O = [(1-&gt;4)-alpha-D-galacturonosyl](n) + n methanol + n H(+)</text>
        <dbReference type="Rhea" id="RHEA:22380"/>
        <dbReference type="Rhea" id="RHEA-COMP:14570"/>
        <dbReference type="Rhea" id="RHEA-COMP:14573"/>
        <dbReference type="ChEBI" id="CHEBI:15377"/>
        <dbReference type="ChEBI" id="CHEBI:15378"/>
        <dbReference type="ChEBI" id="CHEBI:17790"/>
        <dbReference type="ChEBI" id="CHEBI:140522"/>
        <dbReference type="ChEBI" id="CHEBI:140523"/>
        <dbReference type="EC" id="3.1.1.11"/>
    </reaction>
</comment>
<protein>
    <recommendedName>
        <fullName evidence="3 8">Pectinesterase</fullName>
        <ecNumber evidence="3 8">3.1.1.11</ecNumber>
    </recommendedName>
</protein>
<dbReference type="InterPro" id="IPR011050">
    <property type="entry name" value="Pectin_lyase_fold/virulence"/>
</dbReference>
<gene>
    <name evidence="10" type="primary">PME52</name>
    <name evidence="10" type="ORF">QJS10_CPA09g00346</name>
</gene>
<accession>A0AAV9EAQ0</accession>
<dbReference type="InterPro" id="IPR012334">
    <property type="entry name" value="Pectin_lyas_fold"/>
</dbReference>
<reference evidence="10" key="2">
    <citation type="submission" date="2023-06" db="EMBL/GenBank/DDBJ databases">
        <authorList>
            <person name="Ma L."/>
            <person name="Liu K.-W."/>
            <person name="Li Z."/>
            <person name="Hsiao Y.-Y."/>
            <person name="Qi Y."/>
            <person name="Fu T."/>
            <person name="Tang G."/>
            <person name="Zhang D."/>
            <person name="Sun W.-H."/>
            <person name="Liu D.-K."/>
            <person name="Li Y."/>
            <person name="Chen G.-Z."/>
            <person name="Liu X.-D."/>
            <person name="Liao X.-Y."/>
            <person name="Jiang Y.-T."/>
            <person name="Yu X."/>
            <person name="Hao Y."/>
            <person name="Huang J."/>
            <person name="Zhao X.-W."/>
            <person name="Ke S."/>
            <person name="Chen Y.-Y."/>
            <person name="Wu W.-L."/>
            <person name="Hsu J.-L."/>
            <person name="Lin Y.-F."/>
            <person name="Huang M.-D."/>
            <person name="Li C.-Y."/>
            <person name="Huang L."/>
            <person name="Wang Z.-W."/>
            <person name="Zhao X."/>
            <person name="Zhong W.-Y."/>
            <person name="Peng D.-H."/>
            <person name="Ahmad S."/>
            <person name="Lan S."/>
            <person name="Zhang J.-S."/>
            <person name="Tsai W.-C."/>
            <person name="Van De Peer Y."/>
            <person name="Liu Z.-J."/>
        </authorList>
    </citation>
    <scope>NUCLEOTIDE SEQUENCE</scope>
    <source>
        <strain evidence="10">CP</strain>
        <tissue evidence="10">Leaves</tissue>
    </source>
</reference>
<evidence type="ECO:0000256" key="4">
    <source>
        <dbReference type="ARBA" id="ARBA00022801"/>
    </source>
</evidence>
<dbReference type="PROSITE" id="PS00503">
    <property type="entry name" value="PECTINESTERASE_2"/>
    <property type="match status" value="1"/>
</dbReference>
<evidence type="ECO:0000256" key="3">
    <source>
        <dbReference type="ARBA" id="ARBA00013229"/>
    </source>
</evidence>
<dbReference type="EC" id="3.1.1.11" evidence="3 8"/>
<dbReference type="AlphaFoldDB" id="A0AAV9EAQ0"/>
<feature type="active site" evidence="7">
    <location>
        <position position="55"/>
    </location>
</feature>
<evidence type="ECO:0000256" key="8">
    <source>
        <dbReference type="RuleBase" id="RU000589"/>
    </source>
</evidence>
<keyword evidence="11" id="KW-1185">Reference proteome</keyword>
<evidence type="ECO:0000256" key="1">
    <source>
        <dbReference type="ARBA" id="ARBA00005184"/>
    </source>
</evidence>
<keyword evidence="5 8" id="KW-0063">Aspartyl esterase</keyword>
<evidence type="ECO:0000259" key="9">
    <source>
        <dbReference type="Pfam" id="PF01095"/>
    </source>
</evidence>
<evidence type="ECO:0000313" key="10">
    <source>
        <dbReference type="EMBL" id="KAK1309398.1"/>
    </source>
</evidence>
<evidence type="ECO:0000256" key="7">
    <source>
        <dbReference type="PROSITE-ProRule" id="PRU10040"/>
    </source>
</evidence>
<reference evidence="10" key="1">
    <citation type="journal article" date="2023" name="Nat. Commun.">
        <title>Diploid and tetraploid genomes of Acorus and the evolution of monocots.</title>
        <authorList>
            <person name="Ma L."/>
            <person name="Liu K.W."/>
            <person name="Li Z."/>
            <person name="Hsiao Y.Y."/>
            <person name="Qi Y."/>
            <person name="Fu T."/>
            <person name="Tang G.D."/>
            <person name="Zhang D."/>
            <person name="Sun W.H."/>
            <person name="Liu D.K."/>
            <person name="Li Y."/>
            <person name="Chen G.Z."/>
            <person name="Liu X.D."/>
            <person name="Liao X.Y."/>
            <person name="Jiang Y.T."/>
            <person name="Yu X."/>
            <person name="Hao Y."/>
            <person name="Huang J."/>
            <person name="Zhao X.W."/>
            <person name="Ke S."/>
            <person name="Chen Y.Y."/>
            <person name="Wu W.L."/>
            <person name="Hsu J.L."/>
            <person name="Lin Y.F."/>
            <person name="Huang M.D."/>
            <person name="Li C.Y."/>
            <person name="Huang L."/>
            <person name="Wang Z.W."/>
            <person name="Zhao X."/>
            <person name="Zhong W.Y."/>
            <person name="Peng D.H."/>
            <person name="Ahmad S."/>
            <person name="Lan S."/>
            <person name="Zhang J.S."/>
            <person name="Tsai W.C."/>
            <person name="Van de Peer Y."/>
            <person name="Liu Z.J."/>
        </authorList>
    </citation>
    <scope>NUCLEOTIDE SEQUENCE</scope>
    <source>
        <strain evidence="10">CP</strain>
    </source>
</reference>
<comment type="similarity">
    <text evidence="2">Belongs to the pectinesterase family.</text>
</comment>
<sequence length="68" mass="7400">MGGGQKQPMAQAVAAVVNGDKAAFYNCGFVGIQDTLFDGNGRHFYLNRYIEGATDFIFGFAKTVFEVK</sequence>
<dbReference type="GO" id="GO:0030599">
    <property type="term" value="F:pectinesterase activity"/>
    <property type="evidence" value="ECO:0007669"/>
    <property type="project" value="UniProtKB-UniRule"/>
</dbReference>
<dbReference type="Gene3D" id="2.160.20.10">
    <property type="entry name" value="Single-stranded right-handed beta-helix, Pectin lyase-like"/>
    <property type="match status" value="1"/>
</dbReference>